<sequence length="387" mass="42104">MTDATLDPKEMIARLIAFPTVSSRSNLDLIDWVEERLTGLGARCRRTANAEGTKANLFASIGPDIPGGIVLSGHSDVVPVEGQTWSSDPFTLTERDGRLYGRGTADMKSFLAIALALAPEFAARPLRRPIHLAFSYDEEVGCLGVGRLIEDMTANLPLPDLAIIGEPTDMRLVTGHKAIHAFRTSITGRPAHSSQPHRGAGAIFAAGRMIEKLWQLGQEKRQETDPRFEPPWTTVQVGTIEGGTALNILPGACSFVWEYRSLPSEDATDIHRRMEAFAQEEVLPALREFAPEADIVTEPIAAVPPLRPEREGAAEALVRRLTGANESRMVAFTTEGGLFQQAGLSTVVCGPGSIDQAHQPDEFIELSQVEACTAFLRRLADWACEVE</sequence>
<keyword evidence="4" id="KW-0055">Arginine biosynthesis</keyword>
<dbReference type="Pfam" id="PF01546">
    <property type="entry name" value="Peptidase_M20"/>
    <property type="match status" value="1"/>
</dbReference>
<organism evidence="11 12">
    <name type="scientific">Aquibaculum arenosum</name>
    <dbReference type="NCBI Taxonomy" id="3032591"/>
    <lineage>
        <taxon>Bacteria</taxon>
        <taxon>Pseudomonadati</taxon>
        <taxon>Pseudomonadota</taxon>
        <taxon>Alphaproteobacteria</taxon>
        <taxon>Rhodospirillales</taxon>
        <taxon>Rhodovibrionaceae</taxon>
        <taxon>Aquibaculum</taxon>
    </lineage>
</organism>
<dbReference type="CDD" id="cd03894">
    <property type="entry name" value="M20_ArgE"/>
    <property type="match status" value="1"/>
</dbReference>
<gene>
    <name evidence="11" type="primary">argE</name>
    <name evidence="11" type="ORF">P2G67_13980</name>
</gene>
<dbReference type="Gene3D" id="3.30.70.360">
    <property type="match status" value="1"/>
</dbReference>
<evidence type="ECO:0000256" key="3">
    <source>
        <dbReference type="ARBA" id="ARBA00022490"/>
    </source>
</evidence>
<dbReference type="RefSeq" id="WP_275823858.1">
    <property type="nucleotide sequence ID" value="NZ_JARHUD010000009.1"/>
</dbReference>
<protein>
    <submittedName>
        <fullName evidence="11">Acetylornithine deacetylase</fullName>
        <ecNumber evidence="11">3.5.1.16</ecNumber>
    </submittedName>
</protein>
<name>A0ABT5YQ44_9PROT</name>
<keyword evidence="8" id="KW-0862">Zinc</keyword>
<dbReference type="InterPro" id="IPR010169">
    <property type="entry name" value="AcOrn-deacetyl"/>
</dbReference>
<accession>A0ABT5YQ44</accession>
<dbReference type="PANTHER" id="PTHR43808">
    <property type="entry name" value="ACETYLORNITHINE DEACETYLASE"/>
    <property type="match status" value="1"/>
</dbReference>
<dbReference type="GO" id="GO:0008777">
    <property type="term" value="F:acetylornithine deacetylase activity"/>
    <property type="evidence" value="ECO:0007669"/>
    <property type="project" value="UniProtKB-EC"/>
</dbReference>
<evidence type="ECO:0000256" key="7">
    <source>
        <dbReference type="ARBA" id="ARBA00022801"/>
    </source>
</evidence>
<proteinExistence type="inferred from homology"/>
<dbReference type="PROSITE" id="PS00759">
    <property type="entry name" value="ARGE_DAPE_CPG2_2"/>
    <property type="match status" value="1"/>
</dbReference>
<dbReference type="Proteomes" id="UP001215503">
    <property type="component" value="Unassembled WGS sequence"/>
</dbReference>
<keyword evidence="7 11" id="KW-0378">Hydrolase</keyword>
<dbReference type="InterPro" id="IPR036264">
    <property type="entry name" value="Bact_exopeptidase_dim_dom"/>
</dbReference>
<evidence type="ECO:0000313" key="12">
    <source>
        <dbReference type="Proteomes" id="UP001215503"/>
    </source>
</evidence>
<reference evidence="11 12" key="1">
    <citation type="submission" date="2023-03" db="EMBL/GenBank/DDBJ databases">
        <title>Fodinicurvata sp. CAU 1616 isolated from sea sendiment.</title>
        <authorList>
            <person name="Kim W."/>
        </authorList>
    </citation>
    <scope>NUCLEOTIDE SEQUENCE [LARGE SCALE GENOMIC DNA]</scope>
    <source>
        <strain evidence="11 12">CAU 1616</strain>
    </source>
</reference>
<dbReference type="InterPro" id="IPR050072">
    <property type="entry name" value="Peptidase_M20A"/>
</dbReference>
<dbReference type="NCBIfam" id="NF005710">
    <property type="entry name" value="PRK07522.1"/>
    <property type="match status" value="1"/>
</dbReference>
<evidence type="ECO:0000256" key="9">
    <source>
        <dbReference type="ARBA" id="ARBA00023285"/>
    </source>
</evidence>
<evidence type="ECO:0000256" key="4">
    <source>
        <dbReference type="ARBA" id="ARBA00022571"/>
    </source>
</evidence>
<evidence type="ECO:0000313" key="11">
    <source>
        <dbReference type="EMBL" id="MDF2097086.1"/>
    </source>
</evidence>
<evidence type="ECO:0000256" key="2">
    <source>
        <dbReference type="ARBA" id="ARBA00005691"/>
    </source>
</evidence>
<evidence type="ECO:0000259" key="10">
    <source>
        <dbReference type="Pfam" id="PF07687"/>
    </source>
</evidence>
<dbReference type="Pfam" id="PF07687">
    <property type="entry name" value="M20_dimer"/>
    <property type="match status" value="1"/>
</dbReference>
<dbReference type="SUPFAM" id="SSF53187">
    <property type="entry name" value="Zn-dependent exopeptidases"/>
    <property type="match status" value="1"/>
</dbReference>
<dbReference type="InterPro" id="IPR002933">
    <property type="entry name" value="Peptidase_M20"/>
</dbReference>
<dbReference type="InterPro" id="IPR011650">
    <property type="entry name" value="Peptidase_M20_dimer"/>
</dbReference>
<keyword evidence="9" id="KW-0170">Cobalt</keyword>
<dbReference type="SUPFAM" id="SSF55031">
    <property type="entry name" value="Bacterial exopeptidase dimerisation domain"/>
    <property type="match status" value="1"/>
</dbReference>
<keyword evidence="12" id="KW-1185">Reference proteome</keyword>
<keyword evidence="6" id="KW-0479">Metal-binding</keyword>
<dbReference type="EMBL" id="JARHUD010000009">
    <property type="protein sequence ID" value="MDF2097086.1"/>
    <property type="molecule type" value="Genomic_DNA"/>
</dbReference>
<feature type="domain" description="Peptidase M20 dimerisation" evidence="10">
    <location>
        <begin position="174"/>
        <end position="281"/>
    </location>
</feature>
<keyword evidence="3" id="KW-0963">Cytoplasm</keyword>
<comment type="caution">
    <text evidence="11">The sequence shown here is derived from an EMBL/GenBank/DDBJ whole genome shotgun (WGS) entry which is preliminary data.</text>
</comment>
<dbReference type="PANTHER" id="PTHR43808:SF31">
    <property type="entry name" value="N-ACETYL-L-CITRULLINE DEACETYLASE"/>
    <property type="match status" value="1"/>
</dbReference>
<evidence type="ECO:0000256" key="1">
    <source>
        <dbReference type="ARBA" id="ARBA00001947"/>
    </source>
</evidence>
<evidence type="ECO:0000256" key="8">
    <source>
        <dbReference type="ARBA" id="ARBA00022833"/>
    </source>
</evidence>
<dbReference type="InterPro" id="IPR001261">
    <property type="entry name" value="ArgE/DapE_CS"/>
</dbReference>
<dbReference type="EC" id="3.5.1.16" evidence="11"/>
<comment type="similarity">
    <text evidence="2">Belongs to the peptidase M20A family. ArgE subfamily.</text>
</comment>
<evidence type="ECO:0000256" key="6">
    <source>
        <dbReference type="ARBA" id="ARBA00022723"/>
    </source>
</evidence>
<comment type="cofactor">
    <cofactor evidence="1">
        <name>Zn(2+)</name>
        <dbReference type="ChEBI" id="CHEBI:29105"/>
    </cofactor>
</comment>
<keyword evidence="5" id="KW-0028">Amino-acid biosynthesis</keyword>
<dbReference type="Gene3D" id="3.40.630.10">
    <property type="entry name" value="Zn peptidases"/>
    <property type="match status" value="1"/>
</dbReference>
<dbReference type="NCBIfam" id="TIGR01892">
    <property type="entry name" value="AcOrn-deacetyl"/>
    <property type="match status" value="1"/>
</dbReference>
<evidence type="ECO:0000256" key="5">
    <source>
        <dbReference type="ARBA" id="ARBA00022605"/>
    </source>
</evidence>